<feature type="compositionally biased region" description="Basic and acidic residues" evidence="1">
    <location>
        <begin position="1"/>
        <end position="12"/>
    </location>
</feature>
<reference evidence="3" key="1">
    <citation type="journal article" date="2019" name="Int. J. Syst. Evol. Microbiol.">
        <title>The Global Catalogue of Microorganisms (GCM) 10K type strain sequencing project: providing services to taxonomists for standard genome sequencing and annotation.</title>
        <authorList>
            <consortium name="The Broad Institute Genomics Platform"/>
            <consortium name="The Broad Institute Genome Sequencing Center for Infectious Disease"/>
            <person name="Wu L."/>
            <person name="Ma J."/>
        </authorList>
    </citation>
    <scope>NUCLEOTIDE SEQUENCE [LARGE SCALE GENOMIC DNA]</scope>
    <source>
        <strain evidence="3">JCM 17137</strain>
    </source>
</reference>
<name>A0ABP7G387_9ACTN</name>
<feature type="region of interest" description="Disordered" evidence="1">
    <location>
        <begin position="1"/>
        <end position="25"/>
    </location>
</feature>
<evidence type="ECO:0000256" key="1">
    <source>
        <dbReference type="SAM" id="MobiDB-lite"/>
    </source>
</evidence>
<proteinExistence type="predicted"/>
<dbReference type="EMBL" id="BAABDD010000020">
    <property type="protein sequence ID" value="GAA3755160.1"/>
    <property type="molecule type" value="Genomic_DNA"/>
</dbReference>
<dbReference type="RefSeq" id="WP_344973873.1">
    <property type="nucleotide sequence ID" value="NZ_BAABDD010000020.1"/>
</dbReference>
<evidence type="ECO:0000313" key="2">
    <source>
        <dbReference type="EMBL" id="GAA3755160.1"/>
    </source>
</evidence>
<gene>
    <name evidence="2" type="ORF">GCM10022402_37290</name>
</gene>
<evidence type="ECO:0000313" key="3">
    <source>
        <dbReference type="Proteomes" id="UP001500908"/>
    </source>
</evidence>
<comment type="caution">
    <text evidence="2">The sequence shown here is derived from an EMBL/GenBank/DDBJ whole genome shotgun (WGS) entry which is preliminary data.</text>
</comment>
<dbReference type="Proteomes" id="UP001500908">
    <property type="component" value="Unassembled WGS sequence"/>
</dbReference>
<keyword evidence="3" id="KW-1185">Reference proteome</keyword>
<organism evidence="2 3">
    <name type="scientific">Salinactinospora qingdaonensis</name>
    <dbReference type="NCBI Taxonomy" id="702744"/>
    <lineage>
        <taxon>Bacteria</taxon>
        <taxon>Bacillati</taxon>
        <taxon>Actinomycetota</taxon>
        <taxon>Actinomycetes</taxon>
        <taxon>Streptosporangiales</taxon>
        <taxon>Nocardiopsidaceae</taxon>
        <taxon>Salinactinospora</taxon>
    </lineage>
</organism>
<sequence>MSTPSAEEKVDNPESDAVESPEASFEVPAEVLMGGAEPVPTVQIS</sequence>
<protein>
    <submittedName>
        <fullName evidence="2">Uncharacterized protein</fullName>
    </submittedName>
</protein>
<accession>A0ABP7G387</accession>